<dbReference type="AlphaFoldDB" id="A0A149VF24"/>
<evidence type="ECO:0008006" key="3">
    <source>
        <dbReference type="Google" id="ProtNLM"/>
    </source>
</evidence>
<dbReference type="PATRIC" id="fig|178900.7.peg.2223"/>
<gene>
    <name evidence="1" type="ORF">AD954_01260</name>
</gene>
<accession>A0A149VF24</accession>
<dbReference type="EMBL" id="LIAA01000005">
    <property type="protein sequence ID" value="KXV78774.1"/>
    <property type="molecule type" value="Genomic_DNA"/>
</dbReference>
<proteinExistence type="predicted"/>
<evidence type="ECO:0000313" key="2">
    <source>
        <dbReference type="Proteomes" id="UP000075462"/>
    </source>
</evidence>
<comment type="caution">
    <text evidence="1">The sequence shown here is derived from an EMBL/GenBank/DDBJ whole genome shotgun (WGS) entry which is preliminary data.</text>
</comment>
<dbReference type="Gene3D" id="3.40.50.1110">
    <property type="entry name" value="SGNH hydrolase"/>
    <property type="match status" value="1"/>
</dbReference>
<dbReference type="Proteomes" id="UP000075462">
    <property type="component" value="Unassembled WGS sequence"/>
</dbReference>
<sequence>MSDFKTFVALGMAPALAKEVDEGIQNGGANAVQKDGGIASRTVVQATGATASRVAGDRAADTRSVEDFIGESLTEQIIAADAAGRGMITVPAGTNMVLDGSDALSAANKSVWKSDDKKLVDEQQGNRGNYVHWSAYGSAPNHFSPTLRSWQLPQAGRAAQETGSVKFINVGDSIIAVAADPCEAAIYVNGIIEMMRRDNPGVDIDWINAAVGGTTWGDFAGTHPAMPWLDPTTNQTWKDWVAAQAPDVVLLHFGGNDVPNFSAVDVISAITFLQALPKVPDIIVGITYRPSYSKDVMPGEEFLKYYTTDWQKAFQAAIGWTRTYCQANGIPYIDFDRYVSVGRDGYDPEDVGLSTIVPQAGTSMPAYNAWTKGVANGNSWDWDFPAIQSPTGTMANACTDYSYTMRLDTLPTMLIYTLDNGSNGVKISRPNSVYIWFNDASGKLVYSYSDGVKNPDTTKIITDVPIPTNVSANNPILCAFEAIGARVRFRIFVPFVNYTAYAPGALDKFGTGETVVLDLLTARNLSPITPRVTFVGSASAQMMPLRMCVGDRSRNCQDVHRYVPNTPCYDLYSIIGTDTTAIGGSLAFHMNTTGIRDMQWRAIRDQEWHFPVETTDSDPSVNTITVSGTGGVSVFGKKPDGQEGAFQWFDTGGYNVAIDPGSSDHPGQFIWGYKNGSKDPNVGSNGLVSMCDLLYAYTHFTAHVFNNSVYLGNKQLGVAIQGSVATTVINATTAAPTKPSDPGQSSEFRIDDNYLYFYRNGKWRRVPFDGAWS</sequence>
<name>A0A149VF24_9PROT</name>
<dbReference type="InterPro" id="IPR036514">
    <property type="entry name" value="SGNH_hydro_sf"/>
</dbReference>
<protein>
    <recommendedName>
        <fullName evidence="3">SGNH hydrolase-type esterase domain-containing protein</fullName>
    </recommendedName>
</protein>
<reference evidence="1 2" key="1">
    <citation type="submission" date="2015-06" db="EMBL/GenBank/DDBJ databases">
        <title>Improved classification and identification of acetic acid bacteria using matrix-assisted laser desorption/ionization time-of-flight mass spectrometry; Gluconobacter nephelii and Gluconobacter uchimurae are later heterotypic synonyms of Gluconobacter japonicus and Gluconobacter oxydans, respectively.</title>
        <authorList>
            <person name="Li L."/>
            <person name="Cleenwerck I."/>
            <person name="De Vuyst L."/>
            <person name="Vandamme P."/>
        </authorList>
    </citation>
    <scope>NUCLEOTIDE SEQUENCE [LARGE SCALE GENOMIC DNA]</scope>
    <source>
        <strain evidence="1 2">LMG 1545</strain>
    </source>
</reference>
<dbReference type="CDD" id="cd00229">
    <property type="entry name" value="SGNH_hydrolase"/>
    <property type="match status" value="1"/>
</dbReference>
<dbReference type="GO" id="GO:0016788">
    <property type="term" value="F:hydrolase activity, acting on ester bonds"/>
    <property type="evidence" value="ECO:0007669"/>
    <property type="project" value="UniProtKB-ARBA"/>
</dbReference>
<dbReference type="SUPFAM" id="SSF52266">
    <property type="entry name" value="SGNH hydrolase"/>
    <property type="match status" value="1"/>
</dbReference>
<evidence type="ECO:0000313" key="1">
    <source>
        <dbReference type="EMBL" id="KXV78774.1"/>
    </source>
</evidence>
<organism evidence="1 2">
    <name type="scientific">Acetobacter cerevisiae</name>
    <dbReference type="NCBI Taxonomy" id="178900"/>
    <lineage>
        <taxon>Bacteria</taxon>
        <taxon>Pseudomonadati</taxon>
        <taxon>Pseudomonadota</taxon>
        <taxon>Alphaproteobacteria</taxon>
        <taxon>Acetobacterales</taxon>
        <taxon>Acetobacteraceae</taxon>
        <taxon>Acetobacter</taxon>
    </lineage>
</organism>